<dbReference type="Proteomes" id="UP000290582">
    <property type="component" value="Chromosome PVVCY_13"/>
</dbReference>
<evidence type="ECO:0000313" key="2">
    <source>
        <dbReference type="EMBL" id="VEV58468.1"/>
    </source>
</evidence>
<dbReference type="EMBL" id="LR215069">
    <property type="protein sequence ID" value="VEV58468.1"/>
    <property type="molecule type" value="Genomic_DNA"/>
</dbReference>
<dbReference type="RefSeq" id="XP_008622299.1">
    <property type="nucleotide sequence ID" value="XM_008624077.1"/>
</dbReference>
<dbReference type="GeneID" id="19958595"/>
<accession>A0A449BYD6</accession>
<dbReference type="OrthoDB" id="381988at2759"/>
<dbReference type="KEGG" id="pvv:PVVCY_1304050"/>
<evidence type="ECO:0000256" key="1">
    <source>
        <dbReference type="SAM" id="MobiDB-lite"/>
    </source>
</evidence>
<reference evidence="2 3" key="1">
    <citation type="submission" date="2019-01" db="EMBL/GenBank/DDBJ databases">
        <authorList>
            <person name="Ramaprasad A."/>
        </authorList>
    </citation>
    <scope>NUCLEOTIDE SEQUENCE [LARGE SCALE GENOMIC DNA]</scope>
</reference>
<feature type="region of interest" description="Disordered" evidence="1">
    <location>
        <begin position="325"/>
        <end position="373"/>
    </location>
</feature>
<dbReference type="VEuPathDB" id="PlasmoDB:PVVCY_1304050"/>
<gene>
    <name evidence="2" type="ORF">PVVCY_1304050</name>
</gene>
<protein>
    <submittedName>
        <fullName evidence="2">Uncharacterized protein</fullName>
    </submittedName>
</protein>
<feature type="compositionally biased region" description="Polar residues" evidence="1">
    <location>
        <begin position="352"/>
        <end position="363"/>
    </location>
</feature>
<sequence length="373" mass="43264">MEYLSKFYIKGMRKEKENVYYDEDIVKKIKLKNCCKRWSNNINNENDFINYKNEIDENSFLKVLERTWRHFFNNEKKAQLIYHENDATLNTLPNFLIIDTVTNAEVNVLPNNSNTDSSLIISVKEDDQNYLLNDSLDIIENEESLNTSISNLSDYENSCSSAPIRLTDIYTRVQVTKENLCTTTCIRIDITSAIETNNSSYSENDISSYIEDDTTGCIENNSNSTINPSIHLFDNKKGDTFFSHTSDKNIEIKKKINKNNSLNKKRINIYHKHDDTYKFYDKDIDDFLILPDIIMDNYDEKNNKQNQIYNESTTFSNLIMTDKEVPNTNTENSTDRNNLTTSDNSNVSSSSQLAIKNEVSNSIIPMEETPNRQ</sequence>
<name>A0A449BYD6_PLAVN</name>
<evidence type="ECO:0000313" key="3">
    <source>
        <dbReference type="Proteomes" id="UP000290582"/>
    </source>
</evidence>
<organism evidence="2 3">
    <name type="scientific">Plasmodium vinckei vinckei</name>
    <dbReference type="NCBI Taxonomy" id="54757"/>
    <lineage>
        <taxon>Eukaryota</taxon>
        <taxon>Sar</taxon>
        <taxon>Alveolata</taxon>
        <taxon>Apicomplexa</taxon>
        <taxon>Aconoidasida</taxon>
        <taxon>Haemosporida</taxon>
        <taxon>Plasmodiidae</taxon>
        <taxon>Plasmodium</taxon>
        <taxon>Plasmodium (Vinckeia)</taxon>
    </lineage>
</organism>
<feature type="compositionally biased region" description="Low complexity" evidence="1">
    <location>
        <begin position="337"/>
        <end position="351"/>
    </location>
</feature>
<dbReference type="AlphaFoldDB" id="A0A449BYD6"/>
<feature type="compositionally biased region" description="Polar residues" evidence="1">
    <location>
        <begin position="326"/>
        <end position="336"/>
    </location>
</feature>
<proteinExistence type="predicted"/>